<accession>A0ACB8BBM6</accession>
<gene>
    <name evidence="1" type="ORF">BV22DRAFT_1017034</name>
</gene>
<sequence length="989" mass="110417">MNGAADAVTESLRFDNGETESEGTQADEDAVNGHGDGTETVSEDEDEEGEDEEGEDEEGEDEEEDEEDEEEDEPALKYERIGGAVNDLLKKDSASALAISNNLLALGTHSGIVHILDITGKRIKSFKPHQASVSDMSMDSTADFVATASIDGQVVIHSLSTPESYVFDMKRPIRTVALEPNFAKKTTRGFVCGGMAGTLVLREKGWLGHKETVLHSGEGPIWHVRWRDHLIAWANDMGVKIYDTQSQSRITFIDRPADSPRPDLFKCTLHWQDDTTLLIAWADHIKVARIRARPRTTTTSATANSPPLLVEITAAFQLDCMISGIVPHPMPTPSLPKENGSVKGLALTSFLILAYEAPDTFGNELTEDRAQQARKTAERPELRIISRAGEELTADALGVTSFQSWGCNDYVLAEADDESITTPSKSGRCYVVVSPKDIVIVRPRDRRDHISWLVEHMRYEEALAEAEKLSEDERSSDDTQPPIDATAIGERYIRHLVNEGDFVKAARLCPKVCALDVKRWEDWIFVFAQNKELQAIIPHVPTDSPRLGHLVYEMILAHFLTHDKQALLRTIQDWPGAIYDVSAVIVAVQSELDQSPSSSSKGTTTPDAVILMECLAELYTANRQPGKALPFFLRLRRRNVFDLIREHNLFTDVQDQALLLVEFDHELMEKRRQDGEEIDKDHSEAITLLVEHTHSIPIGRVVQQLRSRQYYLFLYLDALFKKDPNLVSDFADLQVTLFAEYATPRLIDYLRASNYYNLEAAYNVCKGRDLVPEMVFLLGRMGNNKKALTLIIERLGDVNRAIEFAKEQSDEDLWEDLLKYSETRPAFIRGLLENVGAEINPIRLIRRIKNGLEIPGLKEALIKILHDFHLQISLLEGCQTILNGDGSELANTRLKGQMSGFFLTAKMCCPICTEPLLRSPQDLLLLFLCRHVVHASCIGGLDDLPDTGFVNVGIRGNAISAKIAFASVVRAKIHHGCPVCHKKGEGDLT</sequence>
<dbReference type="EMBL" id="MU266480">
    <property type="protein sequence ID" value="KAH7922561.1"/>
    <property type="molecule type" value="Genomic_DNA"/>
</dbReference>
<evidence type="ECO:0000313" key="2">
    <source>
        <dbReference type="Proteomes" id="UP000790709"/>
    </source>
</evidence>
<dbReference type="Proteomes" id="UP000790709">
    <property type="component" value="Unassembled WGS sequence"/>
</dbReference>
<protein>
    <submittedName>
        <fullName evidence="1">Vacuolar protein sorting-associated protein 41</fullName>
    </submittedName>
</protein>
<reference evidence="1" key="1">
    <citation type="journal article" date="2021" name="New Phytol.">
        <title>Evolutionary innovations through gain and loss of genes in the ectomycorrhizal Boletales.</title>
        <authorList>
            <person name="Wu G."/>
            <person name="Miyauchi S."/>
            <person name="Morin E."/>
            <person name="Kuo A."/>
            <person name="Drula E."/>
            <person name="Varga T."/>
            <person name="Kohler A."/>
            <person name="Feng B."/>
            <person name="Cao Y."/>
            <person name="Lipzen A."/>
            <person name="Daum C."/>
            <person name="Hundley H."/>
            <person name="Pangilinan J."/>
            <person name="Johnson J."/>
            <person name="Barry K."/>
            <person name="LaButti K."/>
            <person name="Ng V."/>
            <person name="Ahrendt S."/>
            <person name="Min B."/>
            <person name="Choi I.G."/>
            <person name="Park H."/>
            <person name="Plett J.M."/>
            <person name="Magnuson J."/>
            <person name="Spatafora J.W."/>
            <person name="Nagy L.G."/>
            <person name="Henrissat B."/>
            <person name="Grigoriev I.V."/>
            <person name="Yang Z.L."/>
            <person name="Xu J."/>
            <person name="Martin F.M."/>
        </authorList>
    </citation>
    <scope>NUCLEOTIDE SEQUENCE</scope>
    <source>
        <strain evidence="1">KUC20120723A-06</strain>
    </source>
</reference>
<comment type="caution">
    <text evidence="1">The sequence shown here is derived from an EMBL/GenBank/DDBJ whole genome shotgun (WGS) entry which is preliminary data.</text>
</comment>
<proteinExistence type="predicted"/>
<evidence type="ECO:0000313" key="1">
    <source>
        <dbReference type="EMBL" id="KAH7922561.1"/>
    </source>
</evidence>
<keyword evidence="2" id="KW-1185">Reference proteome</keyword>
<name>A0ACB8BBM6_9AGAM</name>
<organism evidence="1 2">
    <name type="scientific">Leucogyrophana mollusca</name>
    <dbReference type="NCBI Taxonomy" id="85980"/>
    <lineage>
        <taxon>Eukaryota</taxon>
        <taxon>Fungi</taxon>
        <taxon>Dikarya</taxon>
        <taxon>Basidiomycota</taxon>
        <taxon>Agaricomycotina</taxon>
        <taxon>Agaricomycetes</taxon>
        <taxon>Agaricomycetidae</taxon>
        <taxon>Boletales</taxon>
        <taxon>Boletales incertae sedis</taxon>
        <taxon>Leucogyrophana</taxon>
    </lineage>
</organism>